<proteinExistence type="predicted"/>
<dbReference type="Pfam" id="PF12833">
    <property type="entry name" value="HTH_18"/>
    <property type="match status" value="1"/>
</dbReference>
<dbReference type="InterPro" id="IPR018060">
    <property type="entry name" value="HTH_AraC"/>
</dbReference>
<protein>
    <submittedName>
        <fullName evidence="5">Helix-turn-helix domain-containing protein</fullName>
    </submittedName>
</protein>
<keyword evidence="1" id="KW-0805">Transcription regulation</keyword>
<accession>A0ABW5FFW3</accession>
<evidence type="ECO:0000256" key="2">
    <source>
        <dbReference type="ARBA" id="ARBA00023125"/>
    </source>
</evidence>
<dbReference type="Gene3D" id="1.10.10.60">
    <property type="entry name" value="Homeodomain-like"/>
    <property type="match status" value="2"/>
</dbReference>
<reference evidence="6" key="1">
    <citation type="journal article" date="2019" name="Int. J. Syst. Evol. Microbiol.">
        <title>The Global Catalogue of Microorganisms (GCM) 10K type strain sequencing project: providing services to taxonomists for standard genome sequencing and annotation.</title>
        <authorList>
            <consortium name="The Broad Institute Genomics Platform"/>
            <consortium name="The Broad Institute Genome Sequencing Center for Infectious Disease"/>
            <person name="Wu L."/>
            <person name="Ma J."/>
        </authorList>
    </citation>
    <scope>NUCLEOTIDE SEQUENCE [LARGE SCALE GENOMIC DNA]</scope>
    <source>
        <strain evidence="6">CCM 8725</strain>
    </source>
</reference>
<evidence type="ECO:0000313" key="5">
    <source>
        <dbReference type="EMBL" id="MFD2413599.1"/>
    </source>
</evidence>
<keyword evidence="3" id="KW-0804">Transcription</keyword>
<evidence type="ECO:0000256" key="1">
    <source>
        <dbReference type="ARBA" id="ARBA00023015"/>
    </source>
</evidence>
<evidence type="ECO:0000256" key="3">
    <source>
        <dbReference type="ARBA" id="ARBA00023163"/>
    </source>
</evidence>
<dbReference type="SUPFAM" id="SSF46689">
    <property type="entry name" value="Homeodomain-like"/>
    <property type="match status" value="1"/>
</dbReference>
<comment type="caution">
    <text evidence="5">The sequence shown here is derived from an EMBL/GenBank/DDBJ whole genome shotgun (WGS) entry which is preliminary data.</text>
</comment>
<organism evidence="5 6">
    <name type="scientific">Paenibacillus rhizoplanae</name>
    <dbReference type="NCBI Taxonomy" id="1917181"/>
    <lineage>
        <taxon>Bacteria</taxon>
        <taxon>Bacillati</taxon>
        <taxon>Bacillota</taxon>
        <taxon>Bacilli</taxon>
        <taxon>Bacillales</taxon>
        <taxon>Paenibacillaceae</taxon>
        <taxon>Paenibacillus</taxon>
    </lineage>
</organism>
<name>A0ABW5FFW3_9BACL</name>
<dbReference type="InterPro" id="IPR009057">
    <property type="entry name" value="Homeodomain-like_sf"/>
</dbReference>
<feature type="domain" description="HTH araC/xylS-type" evidence="4">
    <location>
        <begin position="193"/>
        <end position="291"/>
    </location>
</feature>
<sequence length="296" mass="33846">MQQRFNVPENIGQGFWERIKVNSSIEIVSCDMYVHERTEMSSRDQDNSMKWSFCLGDPIDWTEEDSRTTYTLNGGQMSIFGHEPSTSSGRYHAGSHIQGITVKMSSSFAKRHELQSIMQTVYGGSVQPFQMYPMTTAVNRILIDISSCDYEEDIKRIYLEGKVLELTAVCLHEAGRSQTATAQMSRSDIDSLMQAKQILDQNYLSAPSLQQLSRQIYLNEFKLKKGFKLLFGSSVHAYIIERRLDAAYQLLETADCNITTAAMMCGFKKPSHFTEKFKRKYGVTPSQYFKKGNYQQ</sequence>
<dbReference type="PANTHER" id="PTHR47893">
    <property type="entry name" value="REGULATORY PROTEIN PCHR"/>
    <property type="match status" value="1"/>
</dbReference>
<gene>
    <name evidence="5" type="ORF">ACFSX3_27395</name>
</gene>
<dbReference type="PRINTS" id="PR00032">
    <property type="entry name" value="HTHARAC"/>
</dbReference>
<dbReference type="RefSeq" id="WP_379256504.1">
    <property type="nucleotide sequence ID" value="NZ_JBHSVQ010000001.1"/>
</dbReference>
<dbReference type="EMBL" id="JBHUKY010000072">
    <property type="protein sequence ID" value="MFD2413599.1"/>
    <property type="molecule type" value="Genomic_DNA"/>
</dbReference>
<keyword evidence="6" id="KW-1185">Reference proteome</keyword>
<dbReference type="PROSITE" id="PS01124">
    <property type="entry name" value="HTH_ARAC_FAMILY_2"/>
    <property type="match status" value="1"/>
</dbReference>
<dbReference type="InterPro" id="IPR053142">
    <property type="entry name" value="PchR_regulatory_protein"/>
</dbReference>
<dbReference type="InterPro" id="IPR020449">
    <property type="entry name" value="Tscrpt_reg_AraC-type_HTH"/>
</dbReference>
<dbReference type="SMART" id="SM00342">
    <property type="entry name" value="HTH_ARAC"/>
    <property type="match status" value="1"/>
</dbReference>
<dbReference type="Proteomes" id="UP001597448">
    <property type="component" value="Unassembled WGS sequence"/>
</dbReference>
<dbReference type="PANTHER" id="PTHR47893:SF1">
    <property type="entry name" value="REGULATORY PROTEIN PCHR"/>
    <property type="match status" value="1"/>
</dbReference>
<evidence type="ECO:0000313" key="6">
    <source>
        <dbReference type="Proteomes" id="UP001597448"/>
    </source>
</evidence>
<keyword evidence="2" id="KW-0238">DNA-binding</keyword>
<evidence type="ECO:0000259" key="4">
    <source>
        <dbReference type="PROSITE" id="PS01124"/>
    </source>
</evidence>